<protein>
    <submittedName>
        <fullName evidence="1">Uncharacterized protein</fullName>
    </submittedName>
</protein>
<name>A0A1G7JCP6_9BACL</name>
<organism evidence="1 2">
    <name type="scientific">Fontibacillus panacisegetis</name>
    <dbReference type="NCBI Taxonomy" id="670482"/>
    <lineage>
        <taxon>Bacteria</taxon>
        <taxon>Bacillati</taxon>
        <taxon>Bacillota</taxon>
        <taxon>Bacilli</taxon>
        <taxon>Bacillales</taxon>
        <taxon>Paenibacillaceae</taxon>
        <taxon>Fontibacillus</taxon>
    </lineage>
</organism>
<dbReference type="EMBL" id="FNBG01000007">
    <property type="protein sequence ID" value="SDF22666.1"/>
    <property type="molecule type" value="Genomic_DNA"/>
</dbReference>
<keyword evidence="2" id="KW-1185">Reference proteome</keyword>
<dbReference type="AlphaFoldDB" id="A0A1G7JCP6"/>
<proteinExistence type="predicted"/>
<accession>A0A1G7JCP6</accession>
<dbReference type="Proteomes" id="UP000198972">
    <property type="component" value="Unassembled WGS sequence"/>
</dbReference>
<sequence length="70" mass="8052">MQKCRFSTQIRSEWLVDQKKAAFGQEFPGTPSPKTKKLHYCSKYDGSFHVYEVVGKAVTLRAIPKVDYLL</sequence>
<reference evidence="1 2" key="1">
    <citation type="submission" date="2016-10" db="EMBL/GenBank/DDBJ databases">
        <authorList>
            <person name="de Groot N.N."/>
        </authorList>
    </citation>
    <scope>NUCLEOTIDE SEQUENCE [LARGE SCALE GENOMIC DNA]</scope>
    <source>
        <strain evidence="1 2">DSM 28129</strain>
    </source>
</reference>
<dbReference type="STRING" id="670482.SAMN04488542_107108"/>
<gene>
    <name evidence="1" type="ORF">SAMN04488542_107108</name>
</gene>
<evidence type="ECO:0000313" key="1">
    <source>
        <dbReference type="EMBL" id="SDF22666.1"/>
    </source>
</evidence>
<evidence type="ECO:0000313" key="2">
    <source>
        <dbReference type="Proteomes" id="UP000198972"/>
    </source>
</evidence>